<reference evidence="2" key="1">
    <citation type="submission" date="2016-10" db="EMBL/GenBank/DDBJ databases">
        <authorList>
            <person name="Varghese N."/>
            <person name="Submissions S."/>
        </authorList>
    </citation>
    <scope>NUCLEOTIDE SEQUENCE [LARGE SCALE GENOMIC DNA]</scope>
    <source>
        <strain evidence="2">DSM 21620</strain>
    </source>
</reference>
<dbReference type="AlphaFoldDB" id="A0A1G6R131"/>
<gene>
    <name evidence="1" type="ORF">SAMN05421663_105287</name>
</gene>
<organism evidence="1 2">
    <name type="scientific">Terribacillus halophilus</name>
    <dbReference type="NCBI Taxonomy" id="361279"/>
    <lineage>
        <taxon>Bacteria</taxon>
        <taxon>Bacillati</taxon>
        <taxon>Bacillota</taxon>
        <taxon>Bacilli</taxon>
        <taxon>Bacillales</taxon>
        <taxon>Bacillaceae</taxon>
        <taxon>Terribacillus</taxon>
    </lineage>
</organism>
<proteinExistence type="predicted"/>
<name>A0A1G6R131_9BACI</name>
<evidence type="ECO:0000313" key="2">
    <source>
        <dbReference type="Proteomes" id="UP000198666"/>
    </source>
</evidence>
<dbReference type="Proteomes" id="UP000198666">
    <property type="component" value="Unassembled WGS sequence"/>
</dbReference>
<accession>A0A1G6R131</accession>
<keyword evidence="2" id="KW-1185">Reference proteome</keyword>
<dbReference type="STRING" id="361279.SAMN05421663_105287"/>
<evidence type="ECO:0000313" key="1">
    <source>
        <dbReference type="EMBL" id="SDC97697.1"/>
    </source>
</evidence>
<sequence length="50" mass="5673">MVKSSDRVMEFSEIESFHENQLLEIAEYGDEALLVLAPIIWSDDGNPYNG</sequence>
<dbReference type="EMBL" id="FMZB01000005">
    <property type="protein sequence ID" value="SDC97697.1"/>
    <property type="molecule type" value="Genomic_DNA"/>
</dbReference>
<protein>
    <submittedName>
        <fullName evidence="1">Uncharacterized protein</fullName>
    </submittedName>
</protein>